<evidence type="ECO:0000313" key="5">
    <source>
        <dbReference type="Proteomes" id="UP000243255"/>
    </source>
</evidence>
<dbReference type="STRING" id="1121321.SAMN04488530_10127"/>
<dbReference type="InterPro" id="IPR050154">
    <property type="entry name" value="UbiB_kinase"/>
</dbReference>
<sequence length="554" mass="63426">MRISYKNLRRYKEIAHILIKYGFSFIVEKLNIEGVAYKIPLTNPSDTIKMMTTGERIRTAFEELGPTYVKLGQILSTRKDLIDQEIIDELSKLRDNVESFSTELAKEIFIKELGLSVDEVFKEFNLKPIAAASIGQVYEAKLKTGEDVIVKIQRPNIEETIKSDLEIMRTVASTLKDLKKDIDIDLYQVIEEFQTQLIKELDYNFEAINAIKFKKMFKDSKKVYIPEVYSQYTTKRVLVMEKIVGVKLSDIQKINSLGWDTKRISEVGVESMFKQIFEAGFFHADPHPGNIFVLGSECISYIDFGMIGIIDKKTLKLLNEIVLAAIEKNVDRVIYLLMEIDAIGTDADIPGLKQDLLYMIHYYYDAPIEKISITGILNEVFRFFRKYKLIMPSQLAILAKTIITLEGTGRELYPKFSIGSAGENFMKHYYTNKFKPQNLLLNSKNSIEEVLLDLKTIPKQLRVILRNIEKNNLKINIEEVKVTKLEERITDLATQTSLSLVLAAIIVGSSLIIASPNIEQIIWIKLVAMAGFFTSFIIGLLLVIKMIKSKYKKN</sequence>
<dbReference type="InterPro" id="IPR011009">
    <property type="entry name" value="Kinase-like_dom_sf"/>
</dbReference>
<evidence type="ECO:0000256" key="1">
    <source>
        <dbReference type="ARBA" id="ARBA00009670"/>
    </source>
</evidence>
<dbReference type="InterPro" id="IPR000719">
    <property type="entry name" value="Prot_kinase_dom"/>
</dbReference>
<accession>A0A1M5J7S4</accession>
<reference evidence="5" key="1">
    <citation type="submission" date="2016-11" db="EMBL/GenBank/DDBJ databases">
        <authorList>
            <person name="Varghese N."/>
            <person name="Submissions S."/>
        </authorList>
    </citation>
    <scope>NUCLEOTIDE SEQUENCE [LARGE SCALE GENOMIC DNA]</scope>
    <source>
        <strain evidence="5">DSM 2635</strain>
    </source>
</reference>
<dbReference type="SUPFAM" id="SSF56112">
    <property type="entry name" value="Protein kinase-like (PK-like)"/>
    <property type="match status" value="1"/>
</dbReference>
<evidence type="ECO:0000256" key="2">
    <source>
        <dbReference type="SAM" id="Phobius"/>
    </source>
</evidence>
<dbReference type="EMBL" id="FQWX01000001">
    <property type="protein sequence ID" value="SHG36598.1"/>
    <property type="molecule type" value="Genomic_DNA"/>
</dbReference>
<evidence type="ECO:0000313" key="4">
    <source>
        <dbReference type="EMBL" id="SHG36598.1"/>
    </source>
</evidence>
<gene>
    <name evidence="4" type="ORF">SAMN04488530_10127</name>
</gene>
<dbReference type="Proteomes" id="UP000243255">
    <property type="component" value="Unassembled WGS sequence"/>
</dbReference>
<keyword evidence="2" id="KW-0812">Transmembrane</keyword>
<feature type="transmembrane region" description="Helical" evidence="2">
    <location>
        <begin position="498"/>
        <end position="515"/>
    </location>
</feature>
<dbReference type="CDD" id="cd05121">
    <property type="entry name" value="ABC1_ADCK3-like"/>
    <property type="match status" value="1"/>
</dbReference>
<evidence type="ECO:0000259" key="3">
    <source>
        <dbReference type="PROSITE" id="PS50011"/>
    </source>
</evidence>
<proteinExistence type="inferred from homology"/>
<protein>
    <submittedName>
        <fullName evidence="4">Ubiquinone biosynthesis protein</fullName>
    </submittedName>
</protein>
<dbReference type="AlphaFoldDB" id="A0A1M5J7S4"/>
<comment type="similarity">
    <text evidence="1">Belongs to the protein kinase superfamily. ADCK protein kinase family.</text>
</comment>
<dbReference type="GO" id="GO:0004672">
    <property type="term" value="F:protein kinase activity"/>
    <property type="evidence" value="ECO:0007669"/>
    <property type="project" value="InterPro"/>
</dbReference>
<dbReference type="PROSITE" id="PS50011">
    <property type="entry name" value="PROTEIN_KINASE_DOM"/>
    <property type="match status" value="1"/>
</dbReference>
<keyword evidence="5" id="KW-1185">Reference proteome</keyword>
<dbReference type="InterPro" id="IPR004147">
    <property type="entry name" value="ABC1_dom"/>
</dbReference>
<keyword evidence="2" id="KW-1133">Transmembrane helix</keyword>
<dbReference type="Pfam" id="PF03109">
    <property type="entry name" value="ABC1"/>
    <property type="match status" value="1"/>
</dbReference>
<dbReference type="RefSeq" id="WP_073123048.1">
    <property type="nucleotide sequence ID" value="NZ_BAABCH010000010.1"/>
</dbReference>
<dbReference type="OrthoDB" id="9795390at2"/>
<dbReference type="GO" id="GO:0005524">
    <property type="term" value="F:ATP binding"/>
    <property type="evidence" value="ECO:0007669"/>
    <property type="project" value="InterPro"/>
</dbReference>
<dbReference type="PANTHER" id="PTHR10566:SF113">
    <property type="entry name" value="PROTEIN ACTIVITY OF BC1 COMPLEX KINASE 7, CHLOROPLASTIC"/>
    <property type="match status" value="1"/>
</dbReference>
<organism evidence="4 5">
    <name type="scientific">Asaccharospora irregularis DSM 2635</name>
    <dbReference type="NCBI Taxonomy" id="1121321"/>
    <lineage>
        <taxon>Bacteria</taxon>
        <taxon>Bacillati</taxon>
        <taxon>Bacillota</taxon>
        <taxon>Clostridia</taxon>
        <taxon>Peptostreptococcales</taxon>
        <taxon>Peptostreptococcaceae</taxon>
        <taxon>Asaccharospora</taxon>
    </lineage>
</organism>
<name>A0A1M5J7S4_9FIRM</name>
<dbReference type="PANTHER" id="PTHR10566">
    <property type="entry name" value="CHAPERONE-ACTIVITY OF BC1 COMPLEX CABC1 -RELATED"/>
    <property type="match status" value="1"/>
</dbReference>
<keyword evidence="4" id="KW-0830">Ubiquinone</keyword>
<keyword evidence="2" id="KW-0472">Membrane</keyword>
<feature type="domain" description="Protein kinase" evidence="3">
    <location>
        <begin position="123"/>
        <end position="431"/>
    </location>
</feature>
<feature type="transmembrane region" description="Helical" evidence="2">
    <location>
        <begin position="521"/>
        <end position="544"/>
    </location>
</feature>